<gene>
    <name evidence="2" type="ORF">BFG57_14325</name>
</gene>
<evidence type="ECO:0000259" key="1">
    <source>
        <dbReference type="Pfam" id="PF13460"/>
    </source>
</evidence>
<dbReference type="AlphaFoldDB" id="A0A1E5LFW2"/>
<sequence length="206" mass="22818">MKVCLLGATGRTGQVILETAIKDNLEVHALIRSPEKIPFKNPKLTLFKGNALSLPDLKNAMNGCEVVVSALNTDGNNTISKSMPLIVQAMLEEGIKRIITIGTAGILNSRYEHGKLRYESKESKRKSTRAAEDHHKGFNVLHRSTLNWTIVCPTYLPDGELIGTCRAEKNLLPLNGSKIHVADTALFAYNQIYNNNYLRTRVGIAY</sequence>
<name>A0A1E5LFW2_9BACI</name>
<protein>
    <recommendedName>
        <fullName evidence="1">NAD(P)-binding domain-containing protein</fullName>
    </recommendedName>
</protein>
<dbReference type="Gene3D" id="3.40.50.720">
    <property type="entry name" value="NAD(P)-binding Rossmann-like Domain"/>
    <property type="match status" value="1"/>
</dbReference>
<organism evidence="2 3">
    <name type="scientific">Bacillus solimangrovi</name>
    <dbReference type="NCBI Taxonomy" id="1305675"/>
    <lineage>
        <taxon>Bacteria</taxon>
        <taxon>Bacillati</taxon>
        <taxon>Bacillota</taxon>
        <taxon>Bacilli</taxon>
        <taxon>Bacillales</taxon>
        <taxon>Bacillaceae</taxon>
        <taxon>Bacillus</taxon>
    </lineage>
</organism>
<evidence type="ECO:0000313" key="3">
    <source>
        <dbReference type="Proteomes" id="UP000095209"/>
    </source>
</evidence>
<accession>A0A1E5LFW2</accession>
<dbReference type="PANTHER" id="PTHR43355:SF2">
    <property type="entry name" value="FLAVIN REDUCTASE (NADPH)"/>
    <property type="match status" value="1"/>
</dbReference>
<comment type="caution">
    <text evidence="2">The sequence shown here is derived from an EMBL/GenBank/DDBJ whole genome shotgun (WGS) entry which is preliminary data.</text>
</comment>
<proteinExistence type="predicted"/>
<dbReference type="STRING" id="1305675.BFG57_14325"/>
<dbReference type="InterPro" id="IPR036291">
    <property type="entry name" value="NAD(P)-bd_dom_sf"/>
</dbReference>
<dbReference type="RefSeq" id="WP_069717028.1">
    <property type="nucleotide sequence ID" value="NZ_MJEH01000020.1"/>
</dbReference>
<reference evidence="2 3" key="1">
    <citation type="submission" date="2016-08" db="EMBL/GenBank/DDBJ databases">
        <title>Genome of Bacillus solimangrovi GH2-4.</title>
        <authorList>
            <person name="Lim S."/>
            <person name="Kim B.-C."/>
        </authorList>
    </citation>
    <scope>NUCLEOTIDE SEQUENCE [LARGE SCALE GENOMIC DNA]</scope>
    <source>
        <strain evidence="2 3">GH2-4</strain>
    </source>
</reference>
<dbReference type="InterPro" id="IPR016040">
    <property type="entry name" value="NAD(P)-bd_dom"/>
</dbReference>
<feature type="domain" description="NAD(P)-binding" evidence="1">
    <location>
        <begin position="7"/>
        <end position="192"/>
    </location>
</feature>
<dbReference type="EMBL" id="MJEH01000020">
    <property type="protein sequence ID" value="OEH92946.1"/>
    <property type="molecule type" value="Genomic_DNA"/>
</dbReference>
<dbReference type="SUPFAM" id="SSF51735">
    <property type="entry name" value="NAD(P)-binding Rossmann-fold domains"/>
    <property type="match status" value="1"/>
</dbReference>
<dbReference type="GO" id="GO:0016646">
    <property type="term" value="F:oxidoreductase activity, acting on the CH-NH group of donors, NAD or NADP as acceptor"/>
    <property type="evidence" value="ECO:0007669"/>
    <property type="project" value="TreeGrafter"/>
</dbReference>
<dbReference type="PANTHER" id="PTHR43355">
    <property type="entry name" value="FLAVIN REDUCTASE (NADPH)"/>
    <property type="match status" value="1"/>
</dbReference>
<dbReference type="InterPro" id="IPR051606">
    <property type="entry name" value="Polyketide_Oxido-like"/>
</dbReference>
<dbReference type="Proteomes" id="UP000095209">
    <property type="component" value="Unassembled WGS sequence"/>
</dbReference>
<evidence type="ECO:0000313" key="2">
    <source>
        <dbReference type="EMBL" id="OEH92946.1"/>
    </source>
</evidence>
<keyword evidence="3" id="KW-1185">Reference proteome</keyword>
<dbReference type="OrthoDB" id="9785372at2"/>
<dbReference type="Pfam" id="PF13460">
    <property type="entry name" value="NAD_binding_10"/>
    <property type="match status" value="1"/>
</dbReference>